<evidence type="ECO:0000256" key="2">
    <source>
        <dbReference type="ARBA" id="ARBA00010617"/>
    </source>
</evidence>
<organism evidence="13 14">
    <name type="scientific">Ananas comosus</name>
    <name type="common">Pineapple</name>
    <name type="synonym">Ananas ananas</name>
    <dbReference type="NCBI Taxonomy" id="4615"/>
    <lineage>
        <taxon>Eukaryota</taxon>
        <taxon>Viridiplantae</taxon>
        <taxon>Streptophyta</taxon>
        <taxon>Embryophyta</taxon>
        <taxon>Tracheophyta</taxon>
        <taxon>Spermatophyta</taxon>
        <taxon>Magnoliopsida</taxon>
        <taxon>Liliopsida</taxon>
        <taxon>Poales</taxon>
        <taxon>Bromeliaceae</taxon>
        <taxon>Bromelioideae</taxon>
        <taxon>Ananas</taxon>
    </lineage>
</organism>
<reference evidence="13 14" key="1">
    <citation type="journal article" date="2016" name="DNA Res.">
        <title>The draft genome of MD-2 pineapple using hybrid error correction of long reads.</title>
        <authorList>
            <person name="Redwan R.M."/>
            <person name="Saidin A."/>
            <person name="Kumar S.V."/>
        </authorList>
    </citation>
    <scope>NUCLEOTIDE SEQUENCE [LARGE SCALE GENOMIC DNA]</scope>
    <source>
        <strain evidence="14">cv. MD2</strain>
        <tissue evidence="13">Leaf</tissue>
    </source>
</reference>
<keyword evidence="8 11" id="KW-0408">Iron</keyword>
<dbReference type="PANTHER" id="PTHR24282:SF255">
    <property type="entry name" value="CYTOCHROME P450 72A11-RELATED"/>
    <property type="match status" value="1"/>
</dbReference>
<evidence type="ECO:0000256" key="9">
    <source>
        <dbReference type="ARBA" id="ARBA00023033"/>
    </source>
</evidence>
<feature type="binding site" description="axial binding residue" evidence="11">
    <location>
        <position position="1362"/>
    </location>
    <ligand>
        <name>heme</name>
        <dbReference type="ChEBI" id="CHEBI:30413"/>
    </ligand>
    <ligandPart>
        <name>Fe</name>
        <dbReference type="ChEBI" id="CHEBI:18248"/>
    </ligandPart>
</feature>
<evidence type="ECO:0000256" key="6">
    <source>
        <dbReference type="ARBA" id="ARBA00022989"/>
    </source>
</evidence>
<dbReference type="InterPro" id="IPR017972">
    <property type="entry name" value="Cyt_P450_CS"/>
</dbReference>
<accession>A0A199UKY1</accession>
<dbReference type="GO" id="GO:0010268">
    <property type="term" value="P:brassinosteroid homeostasis"/>
    <property type="evidence" value="ECO:0007669"/>
    <property type="project" value="UniProtKB-ARBA"/>
</dbReference>
<sequence length="1414" mass="159319">VLIKRKQSYNHVLECGSVRVCSGCRFCGGVPEIVELGVAAAAAARSRLTGSGPPGHDVPVLSTKFGDFQKLKPDSLSRAVVTGLLLHEGEKWANHRRIIKPAFHLDKLKCMLPAFSECCNELIERWEKLFAAGGGGGSDGEVSPHKEVDVWPEFQSFTGDSISRTAFGSSFKEGRRIFHLQNELGEIIVEVARRVLLPGYRYLLTKTNKRIDKILAEIDVLMRGMIEQREEAIRKGGSRNTDLLALLLESNLKESAEQGGSETAMTTEDVIGECRLFYLAGQETMTVLLTWTMVALSMHPVWQARAREEVLRAFGKSKPDYNGLSRLKIVTMVIYEVLRLYPPATMISRETYKEMKLGDVTYPPGVELVLPIVFIHRDPEFWGPDAGEFNPERFAEGISQASRVPGAFIPFSGGPRVCVGQSFALLEAKLCLARILQHFSFELSPSYAHAPYNALTLHPQFGAPIIMHSVVLLLGSAVAAGFVVVFLRLLNWAWLRPRRLDRALRAQGLKGTTYRFVYGDGARMEQLRKEREAKPLPDLTHDIIPRIAPLFQEAMREYAVTIMDPDLVKEVLSTKFGHFQKHKPDSLSRVVCMLPAFSECCDELIERWEKLFVAGGSGDGDGEVSLHREVDVWPEFQTFTGDAISRTAFGSSFEEGRRIFQLQNELGEIVVDVAQRVHLPGYRYLPTKTNKRMDKILAEIDVLMRGMIEQREEAIRKGGSRNTDLLALLLESNLKESAEQGGSETAMTTEDVIGECRLFYFAGHETTAVLLTWTLVALSMHPAWQAQAREEVTMVIYEVLRLYPPATMIARETYKEMKLGDVTYPPGVELILPIVFIHHDPEFWGPDAGEFNPERFAEGISKASRVPGAFIPFSGGPRVCIGQNFAMLEAKLCLARILQHFSKQVTMFWSVVLLGFVAVAAGFVVVFLRLLNWLWLRPRRLDRALRAQGLRGTTYRPIYGDASRMEQLRKERQAKPLPPSHDIIPRVAPLFQEAMREHAVTIMDPDLVKEVLSTKFGHFQKHEPDSVERLVITGLLLHEGEKWANHRRIINPAFHLEKLKCMLPAFSACCDELIERWEKLFTAEGGDGEMSLHREVDVWPEFQSFTGDVISRTAFGSSLEQGRRIFQLQNEIGEIVSHRHFPGYRYLPTKTNRRIDKMLAEIDVLMRGMIEQREEAIRKGGSRNTDLLSLLLESNLKESAEQGGSETTMTTEDVIGECRLFYFAGHETTAVLLTWTMVVLSMHPAWQERAREEVLRAFGKSKPDYSGLSRLKIVTMVIYEVLRLYPPVIMIARETYKEMKLGDVTYPPGVELILPIVFIHHDPEFWGPDAGEFNPERFAEGISKASRVPGAFIPFSGGPRVCIGQTFALLEAKLCLARILQHFSFELSPSYAHAPYQVITLHPQHGAPIIMHRL</sequence>
<dbReference type="GO" id="GO:0016131">
    <property type="term" value="P:brassinosteroid metabolic process"/>
    <property type="evidence" value="ECO:0007669"/>
    <property type="project" value="UniProtKB-ARBA"/>
</dbReference>
<proteinExistence type="inferred from homology"/>
<evidence type="ECO:0000256" key="4">
    <source>
        <dbReference type="ARBA" id="ARBA00022692"/>
    </source>
</evidence>
<evidence type="ECO:0000313" key="13">
    <source>
        <dbReference type="EMBL" id="OAY65383.1"/>
    </source>
</evidence>
<feature type="non-terminal residue" evidence="13">
    <location>
        <position position="1"/>
    </location>
</feature>
<evidence type="ECO:0000256" key="10">
    <source>
        <dbReference type="ARBA" id="ARBA00023136"/>
    </source>
</evidence>
<keyword evidence="10 12" id="KW-0472">Membrane</keyword>
<keyword evidence="3 11" id="KW-0349">Heme</keyword>
<dbReference type="InterPro" id="IPR050665">
    <property type="entry name" value="Cytochrome_P450_Monooxygen"/>
</dbReference>
<evidence type="ECO:0000256" key="5">
    <source>
        <dbReference type="ARBA" id="ARBA00022723"/>
    </source>
</evidence>
<dbReference type="InterPro" id="IPR001128">
    <property type="entry name" value="Cyt_P450"/>
</dbReference>
<dbReference type="InterPro" id="IPR036396">
    <property type="entry name" value="Cyt_P450_sf"/>
</dbReference>
<keyword evidence="7" id="KW-0560">Oxidoreductase</keyword>
<keyword evidence="4 12" id="KW-0812">Transmembrane</keyword>
<dbReference type="PANTHER" id="PTHR24282">
    <property type="entry name" value="CYTOCHROME P450 FAMILY MEMBER"/>
    <property type="match status" value="1"/>
</dbReference>
<dbReference type="Proteomes" id="UP000092600">
    <property type="component" value="Unassembled WGS sequence"/>
</dbReference>
<protein>
    <submittedName>
        <fullName evidence="13">Cytochrome P450 72A14</fullName>
    </submittedName>
</protein>
<comment type="subcellular location">
    <subcellularLocation>
        <location evidence="1">Membrane</location>
        <topology evidence="1">Single-pass membrane protein</topology>
    </subcellularLocation>
</comment>
<dbReference type="GO" id="GO:0004497">
    <property type="term" value="F:monooxygenase activity"/>
    <property type="evidence" value="ECO:0007669"/>
    <property type="project" value="UniProtKB-KW"/>
</dbReference>
<feature type="transmembrane region" description="Helical" evidence="12">
    <location>
        <begin position="465"/>
        <end position="490"/>
    </location>
</feature>
<dbReference type="FunFam" id="1.10.630.10:FF:000029">
    <property type="entry name" value="Cytochrome P450 734A1"/>
    <property type="match status" value="2"/>
</dbReference>
<dbReference type="GO" id="GO:0005506">
    <property type="term" value="F:iron ion binding"/>
    <property type="evidence" value="ECO:0007669"/>
    <property type="project" value="InterPro"/>
</dbReference>
<dbReference type="PRINTS" id="PR00385">
    <property type="entry name" value="P450"/>
</dbReference>
<dbReference type="GO" id="GO:0020037">
    <property type="term" value="F:heme binding"/>
    <property type="evidence" value="ECO:0007669"/>
    <property type="project" value="InterPro"/>
</dbReference>
<dbReference type="PROSITE" id="PS00086">
    <property type="entry name" value="CYTOCHROME_P450"/>
    <property type="match status" value="3"/>
</dbReference>
<keyword evidence="6 12" id="KW-1133">Transmembrane helix</keyword>
<comment type="similarity">
    <text evidence="2">Belongs to the cytochrome P450 family.</text>
</comment>
<dbReference type="GO" id="GO:0016020">
    <property type="term" value="C:membrane"/>
    <property type="evidence" value="ECO:0007669"/>
    <property type="project" value="UniProtKB-SubCell"/>
</dbReference>
<gene>
    <name evidence="13" type="ORF">ACMD2_05098</name>
</gene>
<dbReference type="InterPro" id="IPR002401">
    <property type="entry name" value="Cyt_P450_E_grp-I"/>
</dbReference>
<keyword evidence="9" id="KW-0503">Monooxygenase</keyword>
<evidence type="ECO:0000256" key="7">
    <source>
        <dbReference type="ARBA" id="ARBA00023002"/>
    </source>
</evidence>
<dbReference type="EMBL" id="LSRQ01006999">
    <property type="protein sequence ID" value="OAY65383.1"/>
    <property type="molecule type" value="Genomic_DNA"/>
</dbReference>
<dbReference type="STRING" id="4615.A0A199UKY1"/>
<dbReference type="PRINTS" id="PR00463">
    <property type="entry name" value="EP450I"/>
</dbReference>
<evidence type="ECO:0000256" key="8">
    <source>
        <dbReference type="ARBA" id="ARBA00023004"/>
    </source>
</evidence>
<comment type="cofactor">
    <cofactor evidence="11">
        <name>heme</name>
        <dbReference type="ChEBI" id="CHEBI:30413"/>
    </cofactor>
</comment>
<keyword evidence="5 11" id="KW-0479">Metal-binding</keyword>
<dbReference type="SUPFAM" id="SSF48264">
    <property type="entry name" value="Cytochrome P450"/>
    <property type="match status" value="3"/>
</dbReference>
<evidence type="ECO:0000256" key="12">
    <source>
        <dbReference type="SAM" id="Phobius"/>
    </source>
</evidence>
<evidence type="ECO:0000256" key="11">
    <source>
        <dbReference type="PIRSR" id="PIRSR602401-1"/>
    </source>
</evidence>
<feature type="transmembrane region" description="Helical" evidence="12">
    <location>
        <begin position="906"/>
        <end position="936"/>
    </location>
</feature>
<dbReference type="Gene3D" id="1.10.630.10">
    <property type="entry name" value="Cytochrome P450"/>
    <property type="match status" value="3"/>
</dbReference>
<comment type="caution">
    <text evidence="13">The sequence shown here is derived from an EMBL/GenBank/DDBJ whole genome shotgun (WGS) entry which is preliminary data.</text>
</comment>
<evidence type="ECO:0000313" key="14">
    <source>
        <dbReference type="Proteomes" id="UP000092600"/>
    </source>
</evidence>
<evidence type="ECO:0000256" key="3">
    <source>
        <dbReference type="ARBA" id="ARBA00022617"/>
    </source>
</evidence>
<dbReference type="GO" id="GO:0016705">
    <property type="term" value="F:oxidoreductase activity, acting on paired donors, with incorporation or reduction of molecular oxygen"/>
    <property type="evidence" value="ECO:0007669"/>
    <property type="project" value="InterPro"/>
</dbReference>
<name>A0A199UKY1_ANACO</name>
<dbReference type="Pfam" id="PF00067">
    <property type="entry name" value="p450"/>
    <property type="match status" value="3"/>
</dbReference>
<evidence type="ECO:0000256" key="1">
    <source>
        <dbReference type="ARBA" id="ARBA00004167"/>
    </source>
</evidence>